<dbReference type="AlphaFoldDB" id="A0A6A1V992"/>
<dbReference type="SUPFAM" id="SSF51445">
    <property type="entry name" value="(Trans)glycosidases"/>
    <property type="match status" value="1"/>
</dbReference>
<evidence type="ECO:0000256" key="2">
    <source>
        <dbReference type="ARBA" id="ARBA00022801"/>
    </source>
</evidence>
<dbReference type="OrthoDB" id="3055998at2759"/>
<keyword evidence="6" id="KW-0858">Xylan degradation</keyword>
<dbReference type="InterPro" id="IPR001000">
    <property type="entry name" value="GH10_dom"/>
</dbReference>
<gene>
    <name evidence="6" type="ORF">CJ030_MR7G001336</name>
</gene>
<keyword evidence="2 6" id="KW-0378">Hydrolase</keyword>
<evidence type="ECO:0000256" key="3">
    <source>
        <dbReference type="ARBA" id="ARBA00023277"/>
    </source>
</evidence>
<evidence type="ECO:0000259" key="5">
    <source>
        <dbReference type="PROSITE" id="PS51760"/>
    </source>
</evidence>
<reference evidence="6 7" key="1">
    <citation type="journal article" date="2019" name="Plant Biotechnol. J.">
        <title>The red bayberry genome and genetic basis of sex determination.</title>
        <authorList>
            <person name="Jia H.M."/>
            <person name="Jia H.J."/>
            <person name="Cai Q.L."/>
            <person name="Wang Y."/>
            <person name="Zhao H.B."/>
            <person name="Yang W.F."/>
            <person name="Wang G.Y."/>
            <person name="Li Y.H."/>
            <person name="Zhan D.L."/>
            <person name="Shen Y.T."/>
            <person name="Niu Q.F."/>
            <person name="Chang L."/>
            <person name="Qiu J."/>
            <person name="Zhao L."/>
            <person name="Xie H.B."/>
            <person name="Fu W.Y."/>
            <person name="Jin J."/>
            <person name="Li X.W."/>
            <person name="Jiao Y."/>
            <person name="Zhou C.C."/>
            <person name="Tu T."/>
            <person name="Chai C.Y."/>
            <person name="Gao J.L."/>
            <person name="Fan L.J."/>
            <person name="van de Weg E."/>
            <person name="Wang J.Y."/>
            <person name="Gao Z.S."/>
        </authorList>
    </citation>
    <scope>NUCLEOTIDE SEQUENCE [LARGE SCALE GENOMIC DNA]</scope>
    <source>
        <tissue evidence="6">Leaves</tissue>
    </source>
</reference>
<evidence type="ECO:0000256" key="4">
    <source>
        <dbReference type="ARBA" id="ARBA00023326"/>
    </source>
</evidence>
<dbReference type="PANTHER" id="PTHR31490:SF2">
    <property type="entry name" value="GLYCOSYL HYDROLASE FAMILY 10 PROTEIN"/>
    <property type="match status" value="1"/>
</dbReference>
<dbReference type="InterPro" id="IPR044846">
    <property type="entry name" value="GH10"/>
</dbReference>
<keyword evidence="3" id="KW-0119">Carbohydrate metabolism</keyword>
<feature type="non-terminal residue" evidence="6">
    <location>
        <position position="1"/>
    </location>
</feature>
<dbReference type="GO" id="GO:0031176">
    <property type="term" value="F:endo-1,4-beta-xylanase activity"/>
    <property type="evidence" value="ECO:0007669"/>
    <property type="project" value="UniProtKB-ARBA"/>
</dbReference>
<dbReference type="SUPFAM" id="SSF49785">
    <property type="entry name" value="Galactose-binding domain-like"/>
    <property type="match status" value="1"/>
</dbReference>
<dbReference type="GO" id="GO:0045493">
    <property type="term" value="P:xylan catabolic process"/>
    <property type="evidence" value="ECO:0007669"/>
    <property type="project" value="UniProtKB-KW"/>
</dbReference>
<protein>
    <submittedName>
        <fullName evidence="6">Endo-1,4-beta-xylanase</fullName>
    </submittedName>
</protein>
<evidence type="ECO:0000256" key="1">
    <source>
        <dbReference type="ARBA" id="ARBA00007495"/>
    </source>
</evidence>
<comment type="similarity">
    <text evidence="1">Belongs to the glycosyl hydrolase 10 (cellulase F) family.</text>
</comment>
<evidence type="ECO:0000313" key="6">
    <source>
        <dbReference type="EMBL" id="KAB1208367.1"/>
    </source>
</evidence>
<dbReference type="Proteomes" id="UP000516437">
    <property type="component" value="Chromosome 7"/>
</dbReference>
<sequence length="549" mass="61677">PTTQCVENPPKPQYGGGIIINPELNHGLRGWSIHGKAEIEQRVSGDNKFIVAHSRNHPYDSISQKLYLREDKLYTFSAWIQVNSGNESVTAVFKTTSSGFKAAGSVIARSKCWSMLKGGFTVDESGPAELYFESKNSSVELWVDSISLQPFTQEQWRSHQDQSIEKTRKRKVRIHVADERGNPISNASISTEQKTQSFPFGCAINKNILTNTAYQNWFTSRFKVTVFENEMKWYTNEVSPGNEDYTDADAMLQFVKQRNIAVRGHTVLWEDPQFIQGWVASLTQSDLANAVNKRINSIVSRYKGELIAWDVVNENLHFWFFESKLGESASASFYNLAQSVDGNTTLFLNEFNTIEENLDDKSKPDKYLQKLSQIQSFPRQNVLRLGIGLQGHFGKPPNLPYIRAAIDTLASASLPIWITELDVARDFGEQTQAQYLEQILRELHAHPRVNGIMLWSAWAPGGCYRMCLTDNNFNNLATGNVVDKLMQEWGFTASVGTTDADGFFETSLSHGDYTVKIGRHNVTTSSAQSFVVSTADTSEQTTLVLQVSA</sequence>
<evidence type="ECO:0000313" key="7">
    <source>
        <dbReference type="Proteomes" id="UP000516437"/>
    </source>
</evidence>
<keyword evidence="4" id="KW-0624">Polysaccharide degradation</keyword>
<keyword evidence="6" id="KW-0326">Glycosidase</keyword>
<dbReference type="InterPro" id="IPR008979">
    <property type="entry name" value="Galactose-bd-like_sf"/>
</dbReference>
<dbReference type="Pfam" id="PF00331">
    <property type="entry name" value="Glyco_hydro_10"/>
    <property type="match status" value="1"/>
</dbReference>
<dbReference type="Gene3D" id="3.20.20.80">
    <property type="entry name" value="Glycosidases"/>
    <property type="match status" value="1"/>
</dbReference>
<organism evidence="6 7">
    <name type="scientific">Morella rubra</name>
    <name type="common">Chinese bayberry</name>
    <dbReference type="NCBI Taxonomy" id="262757"/>
    <lineage>
        <taxon>Eukaryota</taxon>
        <taxon>Viridiplantae</taxon>
        <taxon>Streptophyta</taxon>
        <taxon>Embryophyta</taxon>
        <taxon>Tracheophyta</taxon>
        <taxon>Spermatophyta</taxon>
        <taxon>Magnoliopsida</taxon>
        <taxon>eudicotyledons</taxon>
        <taxon>Gunneridae</taxon>
        <taxon>Pentapetalae</taxon>
        <taxon>rosids</taxon>
        <taxon>fabids</taxon>
        <taxon>Fagales</taxon>
        <taxon>Myricaceae</taxon>
        <taxon>Morella</taxon>
    </lineage>
</organism>
<proteinExistence type="inferred from homology"/>
<dbReference type="PROSITE" id="PS51760">
    <property type="entry name" value="GH10_2"/>
    <property type="match status" value="1"/>
</dbReference>
<feature type="domain" description="GH10" evidence="5">
    <location>
        <begin position="183"/>
        <end position="485"/>
    </location>
</feature>
<name>A0A6A1V992_9ROSI</name>
<dbReference type="EMBL" id="RXIC02000025">
    <property type="protein sequence ID" value="KAB1208367.1"/>
    <property type="molecule type" value="Genomic_DNA"/>
</dbReference>
<dbReference type="PANTHER" id="PTHR31490">
    <property type="entry name" value="GLYCOSYL HYDROLASE"/>
    <property type="match status" value="1"/>
</dbReference>
<dbReference type="SMART" id="SM00633">
    <property type="entry name" value="Glyco_10"/>
    <property type="match status" value="1"/>
</dbReference>
<accession>A0A6A1V992</accession>
<comment type="caution">
    <text evidence="6">The sequence shown here is derived from an EMBL/GenBank/DDBJ whole genome shotgun (WGS) entry which is preliminary data.</text>
</comment>
<dbReference type="InterPro" id="IPR017853">
    <property type="entry name" value="GH"/>
</dbReference>
<keyword evidence="7" id="KW-1185">Reference proteome</keyword>
<dbReference type="Gene3D" id="2.60.120.260">
    <property type="entry name" value="Galactose-binding domain-like"/>
    <property type="match status" value="1"/>
</dbReference>